<protein>
    <submittedName>
        <fullName evidence="1">Uncharacterized protein</fullName>
    </submittedName>
</protein>
<name>A0A656IL09_SALE2</name>
<accession>A0A656IL09</accession>
<gene>
    <name evidence="1" type="ORF">A673_01438</name>
</gene>
<comment type="caution">
    <text evidence="1">The sequence shown here is derived from an EMBL/GenBank/DDBJ whole genome shotgun (WGS) entry which is preliminary data.</text>
</comment>
<reference evidence="1 2" key="1">
    <citation type="submission" date="2013-04" db="EMBL/GenBank/DDBJ databases">
        <authorList>
            <person name="McClelland M."/>
            <person name="Porwollik S."/>
            <person name="Desai P."/>
            <person name="Cheng P."/>
            <person name="Wollam A."/>
            <person name="Pepin K."/>
            <person name="Palsikar V.B."/>
            <person name="Fulton L."/>
            <person name="Fulton R."/>
            <person name="Delehaunty K."/>
            <person name="Fronick C."/>
            <person name="Godfrey J."/>
            <person name="Waligorski J."/>
            <person name="Appelbaum E."/>
            <person name="Tomlinson C."/>
            <person name="Warren W."/>
            <person name="Sodergren E."/>
            <person name="Weinstock G."/>
            <person name="Wilson R.K."/>
        </authorList>
    </citation>
    <scope>NUCLEOTIDE SEQUENCE [LARGE SCALE GENOMIC DNA]</scope>
    <source>
        <strain evidence="1 2">2009K0958</strain>
    </source>
</reference>
<dbReference type="Proteomes" id="UP000014535">
    <property type="component" value="Unassembled WGS sequence"/>
</dbReference>
<dbReference type="AlphaFoldDB" id="A0A656IL09"/>
<sequence length="51" mass="5819">MIFISYHNEITMLESMLKRREDFRVNKATRCSVAGELENSYASGEVITGYG</sequence>
<evidence type="ECO:0000313" key="1">
    <source>
        <dbReference type="EMBL" id="EPI73395.1"/>
    </source>
</evidence>
<organism evidence="1 2">
    <name type="scientific">Salmonella enteritidis (strain 2009K0958)</name>
    <dbReference type="NCBI Taxonomy" id="1192586"/>
    <lineage>
        <taxon>Bacteria</taxon>
        <taxon>Pseudomonadati</taxon>
        <taxon>Pseudomonadota</taxon>
        <taxon>Gammaproteobacteria</taxon>
        <taxon>Enterobacterales</taxon>
        <taxon>Enterobacteriaceae</taxon>
        <taxon>Salmonella</taxon>
    </lineage>
</organism>
<evidence type="ECO:0000313" key="2">
    <source>
        <dbReference type="Proteomes" id="UP000014535"/>
    </source>
</evidence>
<proteinExistence type="predicted"/>
<dbReference type="EMBL" id="ATFT01000026">
    <property type="protein sequence ID" value="EPI73395.1"/>
    <property type="molecule type" value="Genomic_DNA"/>
</dbReference>